<dbReference type="AlphaFoldDB" id="A0A8H4JQ90"/>
<dbReference type="SUPFAM" id="SSF48403">
    <property type="entry name" value="Ankyrin repeat"/>
    <property type="match status" value="1"/>
</dbReference>
<protein>
    <recommendedName>
        <fullName evidence="4">Ankyrin repeat protein</fullName>
    </recommendedName>
</protein>
<organism evidence="2 3">
    <name type="scientific">Fusarium acutatum</name>
    <dbReference type="NCBI Taxonomy" id="78861"/>
    <lineage>
        <taxon>Eukaryota</taxon>
        <taxon>Fungi</taxon>
        <taxon>Dikarya</taxon>
        <taxon>Ascomycota</taxon>
        <taxon>Pezizomycotina</taxon>
        <taxon>Sordariomycetes</taxon>
        <taxon>Hypocreomycetidae</taxon>
        <taxon>Hypocreales</taxon>
        <taxon>Nectriaceae</taxon>
        <taxon>Fusarium</taxon>
        <taxon>Fusarium fujikuroi species complex</taxon>
    </lineage>
</organism>
<reference evidence="2 3" key="1">
    <citation type="submission" date="2020-01" db="EMBL/GenBank/DDBJ databases">
        <title>Identification and distribution of gene clusters putatively required for synthesis of sphingolipid metabolism inhibitors in phylogenetically diverse species of the filamentous fungus Fusarium.</title>
        <authorList>
            <person name="Kim H.-S."/>
            <person name="Busman M."/>
            <person name="Brown D.W."/>
            <person name="Divon H."/>
            <person name="Uhlig S."/>
            <person name="Proctor R.H."/>
        </authorList>
    </citation>
    <scope>NUCLEOTIDE SEQUENCE [LARGE SCALE GENOMIC DNA]</scope>
    <source>
        <strain evidence="2 3">NRRL 13308</strain>
    </source>
</reference>
<dbReference type="InterPro" id="IPR036770">
    <property type="entry name" value="Ankyrin_rpt-contain_sf"/>
</dbReference>
<evidence type="ECO:0008006" key="4">
    <source>
        <dbReference type="Google" id="ProtNLM"/>
    </source>
</evidence>
<dbReference type="Proteomes" id="UP000536711">
    <property type="component" value="Unassembled WGS sequence"/>
</dbReference>
<evidence type="ECO:0000256" key="1">
    <source>
        <dbReference type="SAM" id="MobiDB-lite"/>
    </source>
</evidence>
<dbReference type="Gene3D" id="1.25.40.20">
    <property type="entry name" value="Ankyrin repeat-containing domain"/>
    <property type="match status" value="1"/>
</dbReference>
<comment type="caution">
    <text evidence="2">The sequence shown here is derived from an EMBL/GenBank/DDBJ whole genome shotgun (WGS) entry which is preliminary data.</text>
</comment>
<proteinExistence type="predicted"/>
<sequence>MPLSISPSDSLGRPTTYLPLEVNSLEPLDPLSKFLSKHNDLEYSHQTMLSPLSLAALENKIDIVHFLNRFQELDGQKDRDLALFLANCQGHREMAILLERLRANPGRKSSPNGLHGAAWRGLNNQIRHYINKDGASPDITDGSSATPVLYAILGPQDEQGAWETIKVLFQLEASPLATFGSQDWSYADIARMEGKQDLAEKLEEACPSPTIMNSSRESSCAPRGDKDTQPCNKRPREDSEVDGGAKRPCRAQSLVQTQGGTWLSMAYMVLQEVDKFSKYAIIISYETGVTTSLGNN</sequence>
<feature type="compositionally biased region" description="Basic and acidic residues" evidence="1">
    <location>
        <begin position="223"/>
        <end position="238"/>
    </location>
</feature>
<evidence type="ECO:0000313" key="2">
    <source>
        <dbReference type="EMBL" id="KAF4436975.1"/>
    </source>
</evidence>
<gene>
    <name evidence="2" type="ORF">FACUT_6012</name>
</gene>
<keyword evidence="3" id="KW-1185">Reference proteome</keyword>
<dbReference type="EMBL" id="JAADJF010000136">
    <property type="protein sequence ID" value="KAF4436975.1"/>
    <property type="molecule type" value="Genomic_DNA"/>
</dbReference>
<dbReference type="OrthoDB" id="5076718at2759"/>
<feature type="region of interest" description="Disordered" evidence="1">
    <location>
        <begin position="208"/>
        <end position="250"/>
    </location>
</feature>
<evidence type="ECO:0000313" key="3">
    <source>
        <dbReference type="Proteomes" id="UP000536711"/>
    </source>
</evidence>
<name>A0A8H4JQ90_9HYPO</name>
<accession>A0A8H4JQ90</accession>